<dbReference type="InterPro" id="IPR010817">
    <property type="entry name" value="HemY_N"/>
</dbReference>
<evidence type="ECO:0000256" key="1">
    <source>
        <dbReference type="ARBA" id="ARBA00002962"/>
    </source>
</evidence>
<keyword evidence="9" id="KW-0627">Porphyrin biosynthesis</keyword>
<dbReference type="EMBL" id="JAUUUU010000002">
    <property type="protein sequence ID" value="MDP1520346.1"/>
    <property type="molecule type" value="Genomic_DNA"/>
</dbReference>
<evidence type="ECO:0000313" key="14">
    <source>
        <dbReference type="Proteomes" id="UP001178354"/>
    </source>
</evidence>
<dbReference type="InterPro" id="IPR005254">
    <property type="entry name" value="Heme_biosyn_assoc_TPR_pro"/>
</dbReference>
<keyword evidence="4" id="KW-1003">Cell membrane</keyword>
<feature type="transmembrane region" description="Helical" evidence="11">
    <location>
        <begin position="43"/>
        <end position="67"/>
    </location>
</feature>
<reference evidence="13" key="2">
    <citation type="submission" date="2023-08" db="EMBL/GenBank/DDBJ databases">
        <authorList>
            <person name="Luo J."/>
        </authorList>
    </citation>
    <scope>NUCLEOTIDE SEQUENCE</scope>
    <source>
        <strain evidence="13">DSM 25064</strain>
    </source>
</reference>
<comment type="subcellular location">
    <subcellularLocation>
        <location evidence="2">Cell inner membrane</location>
        <topology evidence="2">Multi-pass membrane protein</topology>
    </subcellularLocation>
</comment>
<evidence type="ECO:0000256" key="8">
    <source>
        <dbReference type="ARBA" id="ARBA00023136"/>
    </source>
</evidence>
<keyword evidence="5" id="KW-0997">Cell inner membrane</keyword>
<sequence>MKKLLLLIAVVASVGGLLAWQLSETSGYVLITLGLYSVEMSVWTLLLLLLLLWAALRALAYLIRLIVEPGKRLVRVSTTGRKARHRNRTARGLLQFIEGRWDQARRNLMRSAKHADMPLLNYLAAANCAYELGDQDEANRLLVMAEESDAGGELAIGLAQARMHLRDQHFEEALAILRRLYAKTPDHPMVLRMLVSAYQGLGDWKNLEKMLPDLRRYKVYDKEHLEKLSIDVSRTLILQLAAQAKESGTPEDIQNLTRFWQDLSRDMRADVHVQQAYIESLVQLGEQTQVETLLRKALKNSWDERLVRLYGLVDGGDAKRQLLVAEAWLRERPNDPTLMLTLGRLSMKNQLWGKARDYLESSLAFRAQPEAYAELAKLMVQLGEHEKSAHYYQQGLTLSTGLSAVK</sequence>
<name>A0AAW8B3N3_9GAMM</name>
<keyword evidence="7 11" id="KW-1133">Transmembrane helix</keyword>
<organism evidence="13 14">
    <name type="scientific">Porticoccus litoralis</name>
    <dbReference type="NCBI Taxonomy" id="434086"/>
    <lineage>
        <taxon>Bacteria</taxon>
        <taxon>Pseudomonadati</taxon>
        <taxon>Pseudomonadota</taxon>
        <taxon>Gammaproteobacteria</taxon>
        <taxon>Cellvibrionales</taxon>
        <taxon>Porticoccaceae</taxon>
        <taxon>Porticoccus</taxon>
    </lineage>
</organism>
<evidence type="ECO:0000256" key="6">
    <source>
        <dbReference type="ARBA" id="ARBA00022692"/>
    </source>
</evidence>
<feature type="domain" description="HemY N-terminal" evidence="12">
    <location>
        <begin position="27"/>
        <end position="133"/>
    </location>
</feature>
<dbReference type="InterPro" id="IPR011990">
    <property type="entry name" value="TPR-like_helical_dom_sf"/>
</dbReference>
<comment type="function">
    <text evidence="1">Involved in a late step of protoheme IX synthesis.</text>
</comment>
<dbReference type="Pfam" id="PF07219">
    <property type="entry name" value="HemY_N"/>
    <property type="match status" value="1"/>
</dbReference>
<comment type="caution">
    <text evidence="13">The sequence shown here is derived from an EMBL/GenBank/DDBJ whole genome shotgun (WGS) entry which is preliminary data.</text>
</comment>
<dbReference type="SUPFAM" id="SSF48452">
    <property type="entry name" value="TPR-like"/>
    <property type="match status" value="1"/>
</dbReference>
<dbReference type="GO" id="GO:0042168">
    <property type="term" value="P:heme metabolic process"/>
    <property type="evidence" value="ECO:0007669"/>
    <property type="project" value="InterPro"/>
</dbReference>
<feature type="repeat" description="TPR" evidence="10">
    <location>
        <begin position="369"/>
        <end position="402"/>
    </location>
</feature>
<evidence type="ECO:0000256" key="7">
    <source>
        <dbReference type="ARBA" id="ARBA00022989"/>
    </source>
</evidence>
<evidence type="ECO:0000256" key="3">
    <source>
        <dbReference type="ARBA" id="ARBA00004744"/>
    </source>
</evidence>
<protein>
    <submittedName>
        <fullName evidence="13">Heme biosynthesis HemY N-terminal domain-containing protein</fullName>
    </submittedName>
</protein>
<evidence type="ECO:0000256" key="11">
    <source>
        <dbReference type="SAM" id="Phobius"/>
    </source>
</evidence>
<dbReference type="AlphaFoldDB" id="A0AAW8B3N3"/>
<evidence type="ECO:0000256" key="5">
    <source>
        <dbReference type="ARBA" id="ARBA00022519"/>
    </source>
</evidence>
<evidence type="ECO:0000256" key="9">
    <source>
        <dbReference type="ARBA" id="ARBA00023244"/>
    </source>
</evidence>
<dbReference type="Proteomes" id="UP001178354">
    <property type="component" value="Unassembled WGS sequence"/>
</dbReference>
<keyword evidence="10" id="KW-0802">TPR repeat</keyword>
<accession>A0AAW8B3N3</accession>
<proteinExistence type="predicted"/>
<evidence type="ECO:0000256" key="10">
    <source>
        <dbReference type="PROSITE-ProRule" id="PRU00339"/>
    </source>
</evidence>
<keyword evidence="14" id="KW-1185">Reference proteome</keyword>
<keyword evidence="6 11" id="KW-0812">Transmembrane</keyword>
<evidence type="ECO:0000313" key="13">
    <source>
        <dbReference type="EMBL" id="MDP1520346.1"/>
    </source>
</evidence>
<dbReference type="GO" id="GO:0006779">
    <property type="term" value="P:porphyrin-containing compound biosynthetic process"/>
    <property type="evidence" value="ECO:0007669"/>
    <property type="project" value="UniProtKB-KW"/>
</dbReference>
<gene>
    <name evidence="13" type="ORF">Q8A57_05120</name>
</gene>
<evidence type="ECO:0000259" key="12">
    <source>
        <dbReference type="Pfam" id="PF07219"/>
    </source>
</evidence>
<dbReference type="GO" id="GO:0005886">
    <property type="term" value="C:plasma membrane"/>
    <property type="evidence" value="ECO:0007669"/>
    <property type="project" value="UniProtKB-SubCell"/>
</dbReference>
<dbReference type="PROSITE" id="PS50005">
    <property type="entry name" value="TPR"/>
    <property type="match status" value="1"/>
</dbReference>
<dbReference type="InterPro" id="IPR019734">
    <property type="entry name" value="TPR_rpt"/>
</dbReference>
<dbReference type="NCBIfam" id="TIGR00540">
    <property type="entry name" value="TPR_hemY_coli"/>
    <property type="match status" value="1"/>
</dbReference>
<reference evidence="13" key="1">
    <citation type="journal article" date="2010" name="Int. J. Syst. Evol. Microbiol.">
        <title>Porticoccus litoralis gen. nov., sp. nov., a gammaproteobacterium isolated from the Yellow Sea.</title>
        <authorList>
            <person name="Oh H.M."/>
            <person name="Kim H."/>
            <person name="Kim K.M."/>
            <person name="Min G.S."/>
            <person name="Cho J.C."/>
        </authorList>
    </citation>
    <scope>NUCLEOTIDE SEQUENCE</scope>
    <source>
        <strain evidence="13">DSM 25064</strain>
    </source>
</reference>
<comment type="pathway">
    <text evidence="3">Porphyrin-containing compound metabolism; protoheme biosynthesis.</text>
</comment>
<dbReference type="RefSeq" id="WP_305169914.1">
    <property type="nucleotide sequence ID" value="NZ_JAUUUU010000002.1"/>
</dbReference>
<evidence type="ECO:0000256" key="2">
    <source>
        <dbReference type="ARBA" id="ARBA00004429"/>
    </source>
</evidence>
<evidence type="ECO:0000256" key="4">
    <source>
        <dbReference type="ARBA" id="ARBA00022475"/>
    </source>
</evidence>
<keyword evidence="8 11" id="KW-0472">Membrane</keyword>
<dbReference type="Gene3D" id="1.25.40.10">
    <property type="entry name" value="Tetratricopeptide repeat domain"/>
    <property type="match status" value="2"/>
</dbReference>